<proteinExistence type="predicted"/>
<gene>
    <name evidence="1" type="ORF">E2562_010587</name>
</gene>
<name>A0A6G1BU12_9ORYZ</name>
<evidence type="ECO:0000313" key="1">
    <source>
        <dbReference type="EMBL" id="KAF0891598.1"/>
    </source>
</evidence>
<keyword evidence="2" id="KW-1185">Reference proteome</keyword>
<sequence length="109" mass="12018">MAPRHKIGQQIFQKVKDVKVTLAPILTIPNPSLLTHSAAAAWTTPTAWPPHHHRLDAAWCIDSARRLDATHRLDAAPPSPGRRPSHHRHRSSICATTAACLRSQGLLHN</sequence>
<organism evidence="1 2">
    <name type="scientific">Oryza meyeriana var. granulata</name>
    <dbReference type="NCBI Taxonomy" id="110450"/>
    <lineage>
        <taxon>Eukaryota</taxon>
        <taxon>Viridiplantae</taxon>
        <taxon>Streptophyta</taxon>
        <taxon>Embryophyta</taxon>
        <taxon>Tracheophyta</taxon>
        <taxon>Spermatophyta</taxon>
        <taxon>Magnoliopsida</taxon>
        <taxon>Liliopsida</taxon>
        <taxon>Poales</taxon>
        <taxon>Poaceae</taxon>
        <taxon>BOP clade</taxon>
        <taxon>Oryzoideae</taxon>
        <taxon>Oryzeae</taxon>
        <taxon>Oryzinae</taxon>
        <taxon>Oryza</taxon>
        <taxon>Oryza meyeriana</taxon>
    </lineage>
</organism>
<dbReference type="EMBL" id="SPHZ02000011">
    <property type="protein sequence ID" value="KAF0891598.1"/>
    <property type="molecule type" value="Genomic_DNA"/>
</dbReference>
<comment type="caution">
    <text evidence="1">The sequence shown here is derived from an EMBL/GenBank/DDBJ whole genome shotgun (WGS) entry which is preliminary data.</text>
</comment>
<dbReference type="AlphaFoldDB" id="A0A6G1BU12"/>
<dbReference type="Proteomes" id="UP000479710">
    <property type="component" value="Unassembled WGS sequence"/>
</dbReference>
<accession>A0A6G1BU12</accession>
<reference evidence="1 2" key="1">
    <citation type="submission" date="2019-11" db="EMBL/GenBank/DDBJ databases">
        <title>Whole genome sequence of Oryza granulata.</title>
        <authorList>
            <person name="Li W."/>
        </authorList>
    </citation>
    <scope>NUCLEOTIDE SEQUENCE [LARGE SCALE GENOMIC DNA]</scope>
    <source>
        <strain evidence="2">cv. Menghai</strain>
        <tissue evidence="1">Leaf</tissue>
    </source>
</reference>
<protein>
    <submittedName>
        <fullName evidence="1">Uncharacterized protein</fullName>
    </submittedName>
</protein>
<evidence type="ECO:0000313" key="2">
    <source>
        <dbReference type="Proteomes" id="UP000479710"/>
    </source>
</evidence>